<feature type="transmembrane region" description="Helical" evidence="1">
    <location>
        <begin position="43"/>
        <end position="64"/>
    </location>
</feature>
<dbReference type="GO" id="GO:0016787">
    <property type="term" value="F:hydrolase activity"/>
    <property type="evidence" value="ECO:0007669"/>
    <property type="project" value="UniProtKB-KW"/>
</dbReference>
<protein>
    <submittedName>
        <fullName evidence="3">SGNH/GDSL hydrolase family protein</fullName>
    </submittedName>
</protein>
<accession>A0ABW5M037</accession>
<dbReference type="Proteomes" id="UP001597469">
    <property type="component" value="Unassembled WGS sequence"/>
</dbReference>
<evidence type="ECO:0000256" key="1">
    <source>
        <dbReference type="SAM" id="Phobius"/>
    </source>
</evidence>
<evidence type="ECO:0000313" key="3">
    <source>
        <dbReference type="EMBL" id="MFD2569927.1"/>
    </source>
</evidence>
<evidence type="ECO:0000259" key="2">
    <source>
        <dbReference type="Pfam" id="PF13472"/>
    </source>
</evidence>
<keyword evidence="3" id="KW-0378">Hydrolase</keyword>
<keyword evidence="4" id="KW-1185">Reference proteome</keyword>
<feature type="transmembrane region" description="Helical" evidence="1">
    <location>
        <begin position="76"/>
        <end position="101"/>
    </location>
</feature>
<dbReference type="RefSeq" id="WP_381519800.1">
    <property type="nucleotide sequence ID" value="NZ_JBHULN010000002.1"/>
</dbReference>
<evidence type="ECO:0000313" key="4">
    <source>
        <dbReference type="Proteomes" id="UP001597469"/>
    </source>
</evidence>
<reference evidence="4" key="1">
    <citation type="journal article" date="2019" name="Int. J. Syst. Evol. Microbiol.">
        <title>The Global Catalogue of Microorganisms (GCM) 10K type strain sequencing project: providing services to taxonomists for standard genome sequencing and annotation.</title>
        <authorList>
            <consortium name="The Broad Institute Genomics Platform"/>
            <consortium name="The Broad Institute Genome Sequencing Center for Infectious Disease"/>
            <person name="Wu L."/>
            <person name="Ma J."/>
        </authorList>
    </citation>
    <scope>NUCLEOTIDE SEQUENCE [LARGE SCALE GENOMIC DNA]</scope>
    <source>
        <strain evidence="4">KCTC 42805</strain>
    </source>
</reference>
<dbReference type="EMBL" id="JBHULN010000002">
    <property type="protein sequence ID" value="MFD2569927.1"/>
    <property type="molecule type" value="Genomic_DNA"/>
</dbReference>
<dbReference type="Pfam" id="PF13472">
    <property type="entry name" value="Lipase_GDSL_2"/>
    <property type="match status" value="1"/>
</dbReference>
<keyword evidence="1" id="KW-0472">Membrane</keyword>
<dbReference type="CDD" id="cd00229">
    <property type="entry name" value="SGNH_hydrolase"/>
    <property type="match status" value="1"/>
</dbReference>
<name>A0ABW5M037_9BACT</name>
<sequence>MAKLTSSLIRLLFLGFLVVFVFFHSKLNVTFEYPYHDFLDNIYIRLAKICLLLLLLIEVMRVFYYGVIKNDKAPKWLSNLATLLLPLSALLVLLEIGFMFISQSHEGGLTLASHIWFERYWKPITAEGYRDVEHTDTLGKKKVLVVGDSFTAGHGLKEEDERYSNVLGQKLGSQNYVVYNLGISGSDTRDEFKRLQEFKVKPDVLVVQYFPNDIEKAAKDNGLLPAVSKPYGDVPGFLRVLFMNSYLLNFIYWQLPHTSEAPFSDYALKAYTTPAIINSHLRDLEQFVTYASERNIPLYVVMFPFSHNLEKTAQYTRPVVTFFRQHNVPVLEVGALIKDVDPNDRIVGRNDFHASAIVNQRVGEALYRMVTTNKQ</sequence>
<proteinExistence type="predicted"/>
<keyword evidence="1" id="KW-0812">Transmembrane</keyword>
<dbReference type="InterPro" id="IPR036514">
    <property type="entry name" value="SGNH_hydro_sf"/>
</dbReference>
<comment type="caution">
    <text evidence="3">The sequence shown here is derived from an EMBL/GenBank/DDBJ whole genome shotgun (WGS) entry which is preliminary data.</text>
</comment>
<gene>
    <name evidence="3" type="ORF">ACFSUS_04730</name>
</gene>
<dbReference type="Gene3D" id="3.40.50.1110">
    <property type="entry name" value="SGNH hydrolase"/>
    <property type="match status" value="1"/>
</dbReference>
<dbReference type="InterPro" id="IPR013830">
    <property type="entry name" value="SGNH_hydro"/>
</dbReference>
<feature type="transmembrane region" description="Helical" evidence="1">
    <location>
        <begin position="7"/>
        <end position="23"/>
    </location>
</feature>
<feature type="domain" description="SGNH hydrolase-type esterase" evidence="2">
    <location>
        <begin position="145"/>
        <end position="356"/>
    </location>
</feature>
<keyword evidence="1" id="KW-1133">Transmembrane helix</keyword>
<dbReference type="SUPFAM" id="SSF52266">
    <property type="entry name" value="SGNH hydrolase"/>
    <property type="match status" value="1"/>
</dbReference>
<organism evidence="3 4">
    <name type="scientific">Spirosoma soli</name>
    <dbReference type="NCBI Taxonomy" id="1770529"/>
    <lineage>
        <taxon>Bacteria</taxon>
        <taxon>Pseudomonadati</taxon>
        <taxon>Bacteroidota</taxon>
        <taxon>Cytophagia</taxon>
        <taxon>Cytophagales</taxon>
        <taxon>Cytophagaceae</taxon>
        <taxon>Spirosoma</taxon>
    </lineage>
</organism>